<organism evidence="2 3">
    <name type="scientific">Streptomyces pharetrae CZA14</name>
    <dbReference type="NCBI Taxonomy" id="1144883"/>
    <lineage>
        <taxon>Bacteria</taxon>
        <taxon>Bacillati</taxon>
        <taxon>Actinomycetota</taxon>
        <taxon>Actinomycetes</taxon>
        <taxon>Kitasatosporales</taxon>
        <taxon>Streptomycetaceae</taxon>
        <taxon>Streptomyces</taxon>
    </lineage>
</organism>
<feature type="region of interest" description="Disordered" evidence="1">
    <location>
        <begin position="1"/>
        <end position="54"/>
    </location>
</feature>
<evidence type="ECO:0000256" key="1">
    <source>
        <dbReference type="SAM" id="MobiDB-lite"/>
    </source>
</evidence>
<dbReference type="EMBL" id="MRYD01000009">
    <property type="protein sequence ID" value="OSZ61798.1"/>
    <property type="molecule type" value="Genomic_DNA"/>
</dbReference>
<dbReference type="Proteomes" id="UP000194266">
    <property type="component" value="Unassembled WGS sequence"/>
</dbReference>
<comment type="caution">
    <text evidence="2">The sequence shown here is derived from an EMBL/GenBank/DDBJ whole genome shotgun (WGS) entry which is preliminary data.</text>
</comment>
<feature type="compositionally biased region" description="Basic and acidic residues" evidence="1">
    <location>
        <begin position="18"/>
        <end position="27"/>
    </location>
</feature>
<feature type="compositionally biased region" description="Pro residues" evidence="1">
    <location>
        <begin position="333"/>
        <end position="345"/>
    </location>
</feature>
<reference evidence="2 3" key="1">
    <citation type="submission" date="2016-12" db="EMBL/GenBank/DDBJ databases">
        <title>Genome Mining:The Detection of Biosynthetic Gene Clusters to Aid in the Expression of Curamycin A produced by Streptomyces sp. strain CZA14.</title>
        <authorList>
            <person name="Durrell K.A."/>
            <person name="Kirby B.M."/>
            <person name="Khan W."/>
            <person name="Mthethwa T."/>
            <person name="Le Roes-Hill M."/>
        </authorList>
    </citation>
    <scope>NUCLEOTIDE SEQUENCE [LARGE SCALE GENOMIC DNA]</scope>
    <source>
        <strain evidence="2 3">CZA14</strain>
    </source>
</reference>
<dbReference type="RefSeq" id="WP_086167857.1">
    <property type="nucleotide sequence ID" value="NZ_MRYD01000009.1"/>
</dbReference>
<proteinExistence type="predicted"/>
<name>A0ABX3YRM0_9ACTN</name>
<feature type="compositionally biased region" description="Basic and acidic residues" evidence="1">
    <location>
        <begin position="36"/>
        <end position="54"/>
    </location>
</feature>
<feature type="region of interest" description="Disordered" evidence="1">
    <location>
        <begin position="246"/>
        <end position="345"/>
    </location>
</feature>
<evidence type="ECO:0000313" key="3">
    <source>
        <dbReference type="Proteomes" id="UP000194266"/>
    </source>
</evidence>
<feature type="compositionally biased region" description="Basic and acidic residues" evidence="1">
    <location>
        <begin position="1"/>
        <end position="11"/>
    </location>
</feature>
<sequence length="345" mass="37040">MAVEPDNRAATDPDNDEDGGKREHTPGEKGGGTPYETREGLTHDHLADPLPGRDEATEYPVALVASHIKEARHRGDSDIADGWLHTVARTWPTERLLFLLEHLRAAHPGDEAVRLLREAGAGRPTDSLVGVLAFLSPSDLDEVLAAVGADRPARLFRQMIDQLRALGLRTYAGRALLAAGRLRPVDRLPFILPPGPGKGTADTVLVLNGVRAGMPARLDSAVRRLREVGLGREAAYLGVVTATGGAASDGDPEGGWGRHEWFGEPPAPRTVPKAPSDWYAPRTASRTRTRSKALTEPRPDGERRTETTLTTRIRINIPGSRPFPPVVMRGPDDPSPSPGAPPGAL</sequence>
<protein>
    <submittedName>
        <fullName evidence="2">Uncharacterized protein</fullName>
    </submittedName>
</protein>
<keyword evidence="3" id="KW-1185">Reference proteome</keyword>
<feature type="compositionally biased region" description="Basic and acidic residues" evidence="1">
    <location>
        <begin position="293"/>
        <end position="306"/>
    </location>
</feature>
<accession>A0ABX3YRM0</accession>
<evidence type="ECO:0000313" key="2">
    <source>
        <dbReference type="EMBL" id="OSZ61798.1"/>
    </source>
</evidence>
<gene>
    <name evidence="2" type="ORF">OQI_03555</name>
</gene>